<organism evidence="2 3">
    <name type="scientific">Streptacidiphilus fuscans</name>
    <dbReference type="NCBI Taxonomy" id="2789292"/>
    <lineage>
        <taxon>Bacteria</taxon>
        <taxon>Bacillati</taxon>
        <taxon>Actinomycetota</taxon>
        <taxon>Actinomycetes</taxon>
        <taxon>Kitasatosporales</taxon>
        <taxon>Streptomycetaceae</taxon>
        <taxon>Streptacidiphilus</taxon>
    </lineage>
</organism>
<name>A0A931B200_9ACTN</name>
<dbReference type="RefSeq" id="WP_196192438.1">
    <property type="nucleotide sequence ID" value="NZ_JADPRT010000002.1"/>
</dbReference>
<proteinExistence type="predicted"/>
<evidence type="ECO:0000313" key="2">
    <source>
        <dbReference type="EMBL" id="MBF9067227.1"/>
    </source>
</evidence>
<dbReference type="AlphaFoldDB" id="A0A931B200"/>
<keyword evidence="3" id="KW-1185">Reference proteome</keyword>
<evidence type="ECO:0000256" key="1">
    <source>
        <dbReference type="SAM" id="SignalP"/>
    </source>
</evidence>
<protein>
    <recommendedName>
        <fullName evidence="4">Ig-like domain-containing protein</fullName>
    </recommendedName>
</protein>
<sequence length="191" mass="18506">MRRSVAALASALAVASPLALGVATLAHSSAAQLLSCAVSSAESFSPGVQMASSSQDVSGSITGPGITAGPACGAAPDGITGLDATFTGKGAASCLPDPALQTVGLNGSMTITWKKADAATVGTSGITWTARQVELGSVDLAGTVTSGLFKGATLSVAGLSADAVVRVAGGCAPGSPLTSVRTTDTYLRLTH</sequence>
<keyword evidence="1" id="KW-0732">Signal</keyword>
<evidence type="ECO:0008006" key="4">
    <source>
        <dbReference type="Google" id="ProtNLM"/>
    </source>
</evidence>
<dbReference type="Proteomes" id="UP000657385">
    <property type="component" value="Unassembled WGS sequence"/>
</dbReference>
<evidence type="ECO:0000313" key="3">
    <source>
        <dbReference type="Proteomes" id="UP000657385"/>
    </source>
</evidence>
<reference evidence="2" key="1">
    <citation type="submission" date="2020-11" db="EMBL/GenBank/DDBJ databases">
        <title>Isolation and identification of active actinomycetes.</title>
        <authorList>
            <person name="Yu B."/>
        </authorList>
    </citation>
    <scope>NUCLEOTIDE SEQUENCE</scope>
    <source>
        <strain evidence="2">NEAU-YB345</strain>
    </source>
</reference>
<comment type="caution">
    <text evidence="2">The sequence shown here is derived from an EMBL/GenBank/DDBJ whole genome shotgun (WGS) entry which is preliminary data.</text>
</comment>
<accession>A0A931B200</accession>
<gene>
    <name evidence="2" type="ORF">I2501_04120</name>
</gene>
<feature type="chain" id="PRO_5038876270" description="Ig-like domain-containing protein" evidence="1">
    <location>
        <begin position="22"/>
        <end position="191"/>
    </location>
</feature>
<dbReference type="EMBL" id="JADPRT010000002">
    <property type="protein sequence ID" value="MBF9067227.1"/>
    <property type="molecule type" value="Genomic_DNA"/>
</dbReference>
<feature type="signal peptide" evidence="1">
    <location>
        <begin position="1"/>
        <end position="21"/>
    </location>
</feature>